<sequence length="226" mass="27482">MNNWLHTRTISDDDTIITYPFICISDPYSGFGNSRELENMFDLFREFLKRKGYVLKFDEGYSKESISKYFEFRLEDFKERLPKIIDSLKGRYLIFEEFGYYRENKGNFRLAYLLSEYKNIHKDFFNILIPTTISLRNDSDINKFINNFLSKFKESLFKAILYMIEYFESNNLLNYLESIEKYILINGLRQYVDYDKYAYLYENDPKFKNSLERVRKYEAMNILNEL</sequence>
<name>A0A172JHS8_BPPB1</name>
<dbReference type="Proteomes" id="UP000202618">
    <property type="component" value="Segment"/>
</dbReference>
<reference evidence="1 2" key="1">
    <citation type="journal article" date="2016" name="Virology">
        <title>The genome of AR9, a giant transducing Bacillus phage encoding two multisubunit RNA polymerases.</title>
        <authorList>
            <person name="Lavysh D."/>
            <person name="Sokolova M."/>
            <person name="Minakhin L."/>
            <person name="Yakunina M."/>
            <person name="Artamonova T."/>
            <person name="Kozyavkin S."/>
            <person name="Makarova K.S."/>
            <person name="Koonin E.V."/>
            <person name="Severinov K."/>
        </authorList>
    </citation>
    <scope>NUCLEOTIDE SEQUENCE [LARGE SCALE GENOMIC DNA]</scope>
</reference>
<gene>
    <name evidence="1" type="ORF">AR9_g030</name>
</gene>
<evidence type="ECO:0000313" key="2">
    <source>
        <dbReference type="Proteomes" id="UP000202618"/>
    </source>
</evidence>
<dbReference type="EMBL" id="KU878088">
    <property type="protein sequence ID" value="AMS01115.1"/>
    <property type="molecule type" value="Genomic_DNA"/>
</dbReference>
<accession>A0A172JHS8</accession>
<dbReference type="KEGG" id="vg:29058749"/>
<evidence type="ECO:0000313" key="1">
    <source>
        <dbReference type="EMBL" id="AMS01115.1"/>
    </source>
</evidence>
<protein>
    <submittedName>
        <fullName evidence="1">Uncharacterized protein</fullName>
    </submittedName>
</protein>
<proteinExistence type="predicted"/>
<dbReference type="GeneID" id="29058749"/>
<organism evidence="1 2">
    <name type="scientific">Bacillus phage AR9</name>
    <dbReference type="NCBI Taxonomy" id="1815509"/>
    <lineage>
        <taxon>Viruses</taxon>
        <taxon>Duplodnaviria</taxon>
        <taxon>Heunggongvirae</taxon>
        <taxon>Uroviricota</taxon>
        <taxon>Caudoviricetes</taxon>
        <taxon>Takahashivirus</taxon>
        <taxon>Bacillus phage PBS1</taxon>
    </lineage>
</organism>
<dbReference type="RefSeq" id="YP_009282935.1">
    <property type="nucleotide sequence ID" value="NC_031039.1"/>
</dbReference>